<dbReference type="GeneID" id="24112056"/>
<gene>
    <name evidence="3" type="ORF">PHSY_006790</name>
</gene>
<reference evidence="4" key="1">
    <citation type="journal article" date="2013" name="Genome Announc.">
        <title>Draft genome sequence of the basidiomycetous yeast-like fungus Pseudozyma hubeiensis SY62, which produces an abundant amount of the biosurfactant mannosylerythritol lipids.</title>
        <authorList>
            <person name="Konishi M."/>
            <person name="Hatada Y."/>
            <person name="Horiuchi J."/>
        </authorList>
    </citation>
    <scope>NUCLEOTIDE SEQUENCE [LARGE SCALE GENOMIC DNA]</scope>
    <source>
        <strain evidence="4">SY62</strain>
    </source>
</reference>
<feature type="compositionally biased region" description="Basic and acidic residues" evidence="1">
    <location>
        <begin position="126"/>
        <end position="136"/>
    </location>
</feature>
<dbReference type="RefSeq" id="XP_012192777.1">
    <property type="nucleotide sequence ID" value="XM_012337387.1"/>
</dbReference>
<evidence type="ECO:0000313" key="3">
    <source>
        <dbReference type="EMBL" id="GAC99190.1"/>
    </source>
</evidence>
<keyword evidence="4" id="KW-1185">Reference proteome</keyword>
<keyword evidence="2" id="KW-0732">Signal</keyword>
<feature type="signal peptide" evidence="2">
    <location>
        <begin position="1"/>
        <end position="22"/>
    </location>
</feature>
<sequence length="196" mass="21948">MRIVPTSCILLILAYTARSAIASSKPACPRSKYPPSRYALSTDTVCLRLLPISAATTAATLECRVQGDESPEAALRQVDEHAIRSMYCALGCDSVVNNRTRSALAPYVKPNCWVEKEENRVEYKKFESKDDKDEKKRRSPRRGRPDIAARTETRDIDAYTIGSATFRFCCTDTNREVYSEAAAKRIGLELSICDRL</sequence>
<accession>R9PM37</accession>
<evidence type="ECO:0000313" key="4">
    <source>
        <dbReference type="Proteomes" id="UP000014071"/>
    </source>
</evidence>
<dbReference type="Proteomes" id="UP000014071">
    <property type="component" value="Unassembled WGS sequence"/>
</dbReference>
<dbReference type="OrthoDB" id="2555060at2759"/>
<dbReference type="EMBL" id="DF238829">
    <property type="protein sequence ID" value="GAC99190.1"/>
    <property type="molecule type" value="Genomic_DNA"/>
</dbReference>
<protein>
    <submittedName>
        <fullName evidence="3">Uncharacterized protein</fullName>
    </submittedName>
</protein>
<name>R9PM37_PSEHS</name>
<dbReference type="AlphaFoldDB" id="R9PM37"/>
<evidence type="ECO:0000256" key="2">
    <source>
        <dbReference type="SAM" id="SignalP"/>
    </source>
</evidence>
<proteinExistence type="predicted"/>
<dbReference type="eggNOG" id="ENOG502RDRS">
    <property type="taxonomic scope" value="Eukaryota"/>
</dbReference>
<organism evidence="3 4">
    <name type="scientific">Pseudozyma hubeiensis (strain SY62)</name>
    <name type="common">Yeast</name>
    <dbReference type="NCBI Taxonomy" id="1305764"/>
    <lineage>
        <taxon>Eukaryota</taxon>
        <taxon>Fungi</taxon>
        <taxon>Dikarya</taxon>
        <taxon>Basidiomycota</taxon>
        <taxon>Ustilaginomycotina</taxon>
        <taxon>Ustilaginomycetes</taxon>
        <taxon>Ustilaginales</taxon>
        <taxon>Ustilaginaceae</taxon>
        <taxon>Pseudozyma</taxon>
    </lineage>
</organism>
<dbReference type="HOGENOM" id="CLU_120117_0_0_1"/>
<feature type="chain" id="PRO_5004478742" evidence="2">
    <location>
        <begin position="23"/>
        <end position="196"/>
    </location>
</feature>
<evidence type="ECO:0000256" key="1">
    <source>
        <dbReference type="SAM" id="MobiDB-lite"/>
    </source>
</evidence>
<feature type="region of interest" description="Disordered" evidence="1">
    <location>
        <begin position="126"/>
        <end position="150"/>
    </location>
</feature>